<gene>
    <name evidence="2" type="ORF">KKR91_02870</name>
</gene>
<protein>
    <submittedName>
        <fullName evidence="2">DUF3027 domain-containing protein</fullName>
    </submittedName>
</protein>
<keyword evidence="3" id="KW-1185">Reference proteome</keyword>
<feature type="compositionally biased region" description="Low complexity" evidence="1">
    <location>
        <begin position="11"/>
        <end position="28"/>
    </location>
</feature>
<proteinExistence type="predicted"/>
<dbReference type="EMBL" id="CP076022">
    <property type="protein sequence ID" value="QWC11603.1"/>
    <property type="molecule type" value="Genomic_DNA"/>
</dbReference>
<feature type="compositionally biased region" description="Acidic residues" evidence="1">
    <location>
        <begin position="138"/>
        <end position="147"/>
    </location>
</feature>
<sequence length="197" mass="20421">MSATSSSEPIGTDAGTDGAGAADATAATARRRAARRPSKPDALLAAAVDTARAGLLEVVPAAEIGEYVGATPDAERLVTHRFVAHRPGYNGWHWYATVARVPRGKVVTVCEVGLLPSENAVLAPEWVPWSERVRPEDVAAEEAAQAEEAERASLRADAENGRGAEGASDEPETDPDADAGPGADATWPDGAGTQEDE</sequence>
<evidence type="ECO:0000313" key="2">
    <source>
        <dbReference type="EMBL" id="QWC11603.1"/>
    </source>
</evidence>
<name>A0A975M7W3_9MICC</name>
<feature type="compositionally biased region" description="Basic and acidic residues" evidence="1">
    <location>
        <begin position="148"/>
        <end position="162"/>
    </location>
</feature>
<organism evidence="2 3">
    <name type="scientific">Arthrobacter jiangjiafuii</name>
    <dbReference type="NCBI Taxonomy" id="2817475"/>
    <lineage>
        <taxon>Bacteria</taxon>
        <taxon>Bacillati</taxon>
        <taxon>Actinomycetota</taxon>
        <taxon>Actinomycetes</taxon>
        <taxon>Micrococcales</taxon>
        <taxon>Micrococcaceae</taxon>
        <taxon>Arthrobacter</taxon>
    </lineage>
</organism>
<evidence type="ECO:0000313" key="3">
    <source>
        <dbReference type="Proteomes" id="UP000676885"/>
    </source>
</evidence>
<feature type="region of interest" description="Disordered" evidence="1">
    <location>
        <begin position="1"/>
        <end position="40"/>
    </location>
</feature>
<evidence type="ECO:0000256" key="1">
    <source>
        <dbReference type="SAM" id="MobiDB-lite"/>
    </source>
</evidence>
<feature type="region of interest" description="Disordered" evidence="1">
    <location>
        <begin position="137"/>
        <end position="197"/>
    </location>
</feature>
<accession>A0A975M7W3</accession>
<feature type="compositionally biased region" description="Acidic residues" evidence="1">
    <location>
        <begin position="167"/>
        <end position="177"/>
    </location>
</feature>
<dbReference type="Pfam" id="PF11228">
    <property type="entry name" value="DUF3027"/>
    <property type="match status" value="1"/>
</dbReference>
<reference evidence="2 3" key="1">
    <citation type="submission" date="2021-05" db="EMBL/GenBank/DDBJ databases">
        <title>Novel species in genus Arthrobacter.</title>
        <authorList>
            <person name="Zhang G."/>
        </authorList>
    </citation>
    <scope>NUCLEOTIDE SEQUENCE [LARGE SCALE GENOMIC DNA]</scope>
    <source>
        <strain evidence="3">zg-ZUI227</strain>
    </source>
</reference>
<dbReference type="Proteomes" id="UP000676885">
    <property type="component" value="Chromosome"/>
</dbReference>
<feature type="compositionally biased region" description="Low complexity" evidence="1">
    <location>
        <begin position="178"/>
        <end position="197"/>
    </location>
</feature>
<dbReference type="InterPro" id="IPR021391">
    <property type="entry name" value="DUF3027"/>
</dbReference>
<dbReference type="AlphaFoldDB" id="A0A975M7W3"/>
<dbReference type="KEGG" id="ajg:KKR91_02870"/>